<dbReference type="Gene3D" id="3.30.1120.170">
    <property type="match status" value="1"/>
</dbReference>
<evidence type="ECO:0000313" key="13">
    <source>
        <dbReference type="EMBL" id="AFM41313.1"/>
    </source>
</evidence>
<evidence type="ECO:0000256" key="9">
    <source>
        <dbReference type="PIRSR" id="PIRSR005091-2"/>
    </source>
</evidence>
<feature type="binding site" evidence="10">
    <location>
        <position position="478"/>
    </location>
    <ligand>
        <name>Mn(2+)</name>
        <dbReference type="ChEBI" id="CHEBI:29035"/>
    </ligand>
</feature>
<dbReference type="STRING" id="646529.Desaci_2360"/>
<evidence type="ECO:0000256" key="4">
    <source>
        <dbReference type="ARBA" id="ARBA00022475"/>
    </source>
</evidence>
<evidence type="ECO:0000313" key="14">
    <source>
        <dbReference type="Proteomes" id="UP000002892"/>
    </source>
</evidence>
<dbReference type="InterPro" id="IPR017850">
    <property type="entry name" value="Alkaline_phosphatase_core_sf"/>
</dbReference>
<keyword evidence="9" id="KW-0464">Manganese</keyword>
<feature type="binding site" evidence="10">
    <location>
        <position position="262"/>
    </location>
    <ligand>
        <name>Mn(2+)</name>
        <dbReference type="ChEBI" id="CHEBI:29035"/>
    </ligand>
</feature>
<dbReference type="GO" id="GO:0046872">
    <property type="term" value="F:metal ion binding"/>
    <property type="evidence" value="ECO:0007669"/>
    <property type="project" value="UniProtKB-KW"/>
</dbReference>
<dbReference type="Pfam" id="PF00884">
    <property type="entry name" value="Sulfatase"/>
    <property type="match status" value="1"/>
</dbReference>
<evidence type="ECO:0000256" key="8">
    <source>
        <dbReference type="PIRSR" id="PIRSR005091-1"/>
    </source>
</evidence>
<dbReference type="GO" id="GO:0016740">
    <property type="term" value="F:transferase activity"/>
    <property type="evidence" value="ECO:0007669"/>
    <property type="project" value="UniProtKB-KW"/>
</dbReference>
<accession>I4D689</accession>
<gene>
    <name evidence="13" type="ordered locus">Desaci_2360</name>
</gene>
<feature type="binding site" evidence="9">
    <location>
        <position position="417"/>
    </location>
    <ligand>
        <name>substrate</name>
    </ligand>
</feature>
<evidence type="ECO:0000259" key="12">
    <source>
        <dbReference type="Pfam" id="PF00884"/>
    </source>
</evidence>
<evidence type="ECO:0000256" key="5">
    <source>
        <dbReference type="ARBA" id="ARBA00022692"/>
    </source>
</evidence>
<dbReference type="Proteomes" id="UP000002892">
    <property type="component" value="Chromosome"/>
</dbReference>
<dbReference type="SUPFAM" id="SSF53649">
    <property type="entry name" value="Alkaline phosphatase-like"/>
    <property type="match status" value="1"/>
</dbReference>
<dbReference type="PIRSF" id="PIRSF005091">
    <property type="entry name" value="Mmb_sulf_HI1246"/>
    <property type="match status" value="1"/>
</dbReference>
<dbReference type="InterPro" id="IPR050448">
    <property type="entry name" value="OpgB/LTA_synthase_biosynth"/>
</dbReference>
<dbReference type="GO" id="GO:0005886">
    <property type="term" value="C:plasma membrane"/>
    <property type="evidence" value="ECO:0007669"/>
    <property type="project" value="UniProtKB-SubCell"/>
</dbReference>
<dbReference type="PANTHER" id="PTHR47371">
    <property type="entry name" value="LIPOTEICHOIC ACID SYNTHASE"/>
    <property type="match status" value="1"/>
</dbReference>
<feature type="domain" description="Sulfatase N-terminal" evidence="12">
    <location>
        <begin position="254"/>
        <end position="539"/>
    </location>
</feature>
<keyword evidence="7 11" id="KW-0472">Membrane</keyword>
<evidence type="ECO:0000256" key="6">
    <source>
        <dbReference type="ARBA" id="ARBA00022989"/>
    </source>
</evidence>
<keyword evidence="4" id="KW-1003">Cell membrane</keyword>
<dbReference type="InterPro" id="IPR000917">
    <property type="entry name" value="Sulfatase_N"/>
</dbReference>
<proteinExistence type="inferred from homology"/>
<dbReference type="KEGG" id="dai:Desaci_2360"/>
<dbReference type="AlphaFoldDB" id="I4D689"/>
<reference evidence="13 14" key="1">
    <citation type="journal article" date="2012" name="J. Bacteriol.">
        <title>Complete genome sequences of Desulfosporosinus orientis DSM765T, Desulfosporosinus youngiae DSM17734T, Desulfosporosinus meridiei DSM13257T, and Desulfosporosinus acidiphilus DSM22704T.</title>
        <authorList>
            <person name="Pester M."/>
            <person name="Brambilla E."/>
            <person name="Alazard D."/>
            <person name="Rattei T."/>
            <person name="Weinmaier T."/>
            <person name="Han J."/>
            <person name="Lucas S."/>
            <person name="Lapidus A."/>
            <person name="Cheng J.F."/>
            <person name="Goodwin L."/>
            <person name="Pitluck S."/>
            <person name="Peters L."/>
            <person name="Ovchinnikova G."/>
            <person name="Teshima H."/>
            <person name="Detter J.C."/>
            <person name="Han C.S."/>
            <person name="Tapia R."/>
            <person name="Land M.L."/>
            <person name="Hauser L."/>
            <person name="Kyrpides N.C."/>
            <person name="Ivanova N.N."/>
            <person name="Pagani I."/>
            <person name="Huntmann M."/>
            <person name="Wei C.L."/>
            <person name="Davenport K.W."/>
            <person name="Daligault H."/>
            <person name="Chain P.S."/>
            <person name="Chen A."/>
            <person name="Mavromatis K."/>
            <person name="Markowitz V."/>
            <person name="Szeto E."/>
            <person name="Mikhailova N."/>
            <person name="Pati A."/>
            <person name="Wagner M."/>
            <person name="Woyke T."/>
            <person name="Ollivier B."/>
            <person name="Klenk H.P."/>
            <person name="Spring S."/>
            <person name="Loy A."/>
        </authorList>
    </citation>
    <scope>NUCLEOTIDE SEQUENCE [LARGE SCALE GENOMIC DNA]</scope>
    <source>
        <strain evidence="14">DSM 22704 / JCM 16185 / SJ4</strain>
    </source>
</reference>
<feature type="binding site" evidence="10">
    <location>
        <position position="477"/>
    </location>
    <ligand>
        <name>Mn(2+)</name>
        <dbReference type="ChEBI" id="CHEBI:29035"/>
    </ligand>
</feature>
<keyword evidence="13" id="KW-0808">Transferase</keyword>
<keyword evidence="9" id="KW-0479">Metal-binding</keyword>
<feature type="active site" evidence="8">
    <location>
        <position position="304"/>
    </location>
</feature>
<keyword evidence="14" id="KW-1185">Reference proteome</keyword>
<comment type="similarity">
    <text evidence="3">Belongs to the LTA synthase family.</text>
</comment>
<evidence type="ECO:0000256" key="10">
    <source>
        <dbReference type="PIRSR" id="PIRSR005091-3"/>
    </source>
</evidence>
<comment type="pathway">
    <text evidence="2">Cell wall biogenesis; lipoteichoic acid biosynthesis.</text>
</comment>
<feature type="transmembrane region" description="Helical" evidence="11">
    <location>
        <begin position="7"/>
        <end position="28"/>
    </location>
</feature>
<protein>
    <submittedName>
        <fullName evidence="13">Phosphoglycerol transferase family protein, alkaline phosphatase superfamily</fullName>
    </submittedName>
</protein>
<comment type="subcellular location">
    <subcellularLocation>
        <location evidence="1">Cell membrane</location>
        <topology evidence="1">Multi-pass membrane protein</topology>
    </subcellularLocation>
</comment>
<dbReference type="Gene3D" id="3.40.720.10">
    <property type="entry name" value="Alkaline Phosphatase, subunit A"/>
    <property type="match status" value="1"/>
</dbReference>
<dbReference type="PANTHER" id="PTHR47371:SF3">
    <property type="entry name" value="PHOSPHOGLYCEROL TRANSFERASE I"/>
    <property type="match status" value="1"/>
</dbReference>
<sequence>MQFVKNNIILVFMVLSILAKFILFLGLVNNDNSSKFNFMKAFYSFSSPPPLIVYISMILIPLSFSFLFRGHLRFWFMMLCNILMTSLVLADLMYYRGFNSFISPYILSQTTNLDNLSSSIISMLRPIDVLMFADLLVYAALWFFRKSFFQQTPRYRIAFLLTFLLPITCIYYEHLQLDLSGNPNTMLFRVSWSPNQTMSNLSPLGYHIFDLYNFYKNKHVQPITPQQTAEIQNWFEQKQENMPTNHFTGMFAGQNLLVIQVESLENFVINQKINGQEITPNLNKLLANSLYFSNFYEQVNNGTSSDADLMTNTSVYPIRTGATFFRFPDNTYNSLPKMLAQKGYSTLAIHPDKGAYWNWMPALRAIGFEKTYDVTHFDETEKIGLGISDGSYLKQIPPIIEKEKLPFYNFIVTLTSHNPFDLPAQYRTLKLSDELNQSKLGGYFQSIHYTDEQIGHFLDTLDQSGVLNNTVVVIYGDHTGVHKYYDDEVKQVQPQQSWWLDDSKRIPLIIFHKGMKGEELKITGGQIDTMPTIASLMGINEKLYANTAFGRNLLNTKKNFAVLANKQYIGQAPTKDDEDQAIMGIDMADLVIEKNYFKTQGYK</sequence>
<keyword evidence="6 11" id="KW-1133">Transmembrane helix</keyword>
<dbReference type="HOGENOM" id="CLU_021310_1_0_9"/>
<dbReference type="InterPro" id="IPR012160">
    <property type="entry name" value="LtaS-like"/>
</dbReference>
<evidence type="ECO:0000256" key="11">
    <source>
        <dbReference type="SAM" id="Phobius"/>
    </source>
</evidence>
<evidence type="ECO:0000256" key="2">
    <source>
        <dbReference type="ARBA" id="ARBA00004936"/>
    </source>
</evidence>
<evidence type="ECO:0000256" key="1">
    <source>
        <dbReference type="ARBA" id="ARBA00004651"/>
    </source>
</evidence>
<dbReference type="EMBL" id="CP003639">
    <property type="protein sequence ID" value="AFM41313.1"/>
    <property type="molecule type" value="Genomic_DNA"/>
</dbReference>
<evidence type="ECO:0000256" key="7">
    <source>
        <dbReference type="ARBA" id="ARBA00023136"/>
    </source>
</evidence>
<keyword evidence="5 11" id="KW-0812">Transmembrane</keyword>
<feature type="transmembrane region" description="Helical" evidence="11">
    <location>
        <begin position="156"/>
        <end position="174"/>
    </location>
</feature>
<feature type="transmembrane region" description="Helical" evidence="11">
    <location>
        <begin position="48"/>
        <end position="68"/>
    </location>
</feature>
<organism evidence="13 14">
    <name type="scientific">Desulfosporosinus acidiphilus (strain DSM 22704 / JCM 16185 / SJ4)</name>
    <dbReference type="NCBI Taxonomy" id="646529"/>
    <lineage>
        <taxon>Bacteria</taxon>
        <taxon>Bacillati</taxon>
        <taxon>Bacillota</taxon>
        <taxon>Clostridia</taxon>
        <taxon>Eubacteriales</taxon>
        <taxon>Desulfitobacteriaceae</taxon>
        <taxon>Desulfosporosinus</taxon>
    </lineage>
</organism>
<dbReference type="CDD" id="cd16015">
    <property type="entry name" value="LTA_synthase"/>
    <property type="match status" value="1"/>
</dbReference>
<name>I4D689_DESAJ</name>
<feature type="transmembrane region" description="Helical" evidence="11">
    <location>
        <begin position="75"/>
        <end position="95"/>
    </location>
</feature>
<dbReference type="eggNOG" id="COG1368">
    <property type="taxonomic scope" value="Bacteria"/>
</dbReference>
<dbReference type="OrthoDB" id="5901192at2"/>
<feature type="transmembrane region" description="Helical" evidence="11">
    <location>
        <begin position="123"/>
        <end position="144"/>
    </location>
</feature>
<evidence type="ECO:0000256" key="3">
    <source>
        <dbReference type="ARBA" id="ARBA00009983"/>
    </source>
</evidence>